<proteinExistence type="predicted"/>
<organism evidence="5 6">
    <name type="scientific">Polaribacter batillariae</name>
    <dbReference type="NCBI Taxonomy" id="2808900"/>
    <lineage>
        <taxon>Bacteria</taxon>
        <taxon>Pseudomonadati</taxon>
        <taxon>Bacteroidota</taxon>
        <taxon>Flavobacteriia</taxon>
        <taxon>Flavobacteriales</taxon>
        <taxon>Flavobacteriaceae</taxon>
    </lineage>
</organism>
<evidence type="ECO:0000256" key="1">
    <source>
        <dbReference type="ARBA" id="ARBA00004196"/>
    </source>
</evidence>
<feature type="signal peptide" evidence="3">
    <location>
        <begin position="1"/>
        <end position="22"/>
    </location>
</feature>
<evidence type="ECO:0000256" key="3">
    <source>
        <dbReference type="SAM" id="SignalP"/>
    </source>
</evidence>
<dbReference type="InterPro" id="IPR038352">
    <property type="entry name" value="Imelysin_sf"/>
</dbReference>
<name>A0ABX7SVE2_9FLAO</name>
<dbReference type="Proteomes" id="UP000663935">
    <property type="component" value="Chromosome"/>
</dbReference>
<feature type="chain" id="PRO_5046405400" evidence="3">
    <location>
        <begin position="23"/>
        <end position="366"/>
    </location>
</feature>
<dbReference type="EMBL" id="CP071795">
    <property type="protein sequence ID" value="QTD38200.1"/>
    <property type="molecule type" value="Genomic_DNA"/>
</dbReference>
<keyword evidence="6" id="KW-1185">Reference proteome</keyword>
<protein>
    <submittedName>
        <fullName evidence="5">Imelysin family protein</fullName>
    </submittedName>
</protein>
<dbReference type="CDD" id="cd14659">
    <property type="entry name" value="Imelysin-like_IPPA"/>
    <property type="match status" value="1"/>
</dbReference>
<dbReference type="Pfam" id="PF09375">
    <property type="entry name" value="Peptidase_M75"/>
    <property type="match status" value="1"/>
</dbReference>
<dbReference type="InterPro" id="IPR018976">
    <property type="entry name" value="Imelysin-like"/>
</dbReference>
<evidence type="ECO:0000259" key="4">
    <source>
        <dbReference type="Pfam" id="PF09375"/>
    </source>
</evidence>
<reference evidence="5 6" key="1">
    <citation type="submission" date="2021-03" db="EMBL/GenBank/DDBJ databases">
        <title>Complete genome of Polaribacter_sp.G4M1.</title>
        <authorList>
            <person name="Jeong S.W."/>
            <person name="Bae J.W."/>
        </authorList>
    </citation>
    <scope>NUCLEOTIDE SEQUENCE [LARGE SCALE GENOMIC DNA]</scope>
    <source>
        <strain evidence="5 6">G4M1</strain>
    </source>
</reference>
<evidence type="ECO:0000313" key="5">
    <source>
        <dbReference type="EMBL" id="QTD38200.1"/>
    </source>
</evidence>
<comment type="subcellular location">
    <subcellularLocation>
        <location evidence="1">Cell envelope</location>
    </subcellularLocation>
</comment>
<dbReference type="RefSeq" id="WP_207972337.1">
    <property type="nucleotide sequence ID" value="NZ_CP071795.1"/>
</dbReference>
<keyword evidence="2 3" id="KW-0732">Signal</keyword>
<gene>
    <name evidence="5" type="ORF">JL193_02515</name>
</gene>
<evidence type="ECO:0000313" key="6">
    <source>
        <dbReference type="Proteomes" id="UP000663935"/>
    </source>
</evidence>
<dbReference type="InterPro" id="IPR034984">
    <property type="entry name" value="Imelysin-like_IPPA"/>
</dbReference>
<sequence>MFKKLLPFAFLIAIVYACSSSAENEPKIEDNFNRSEMLKNIADNIIIPAYTDFSTKLTDLKTAGETFTTTPNQANLEALRTSWFTAYKVWQHLEMFNIGKAEEIGYYFFMNIYPITVADIEANISTGNYDLNSVNNHDAQGFPALDYLLYGIGSTDAAILEKYTTATNNDNYKKYVTDVLNQMSSLTQQVVADFKANKAAFVNSTSNTTTSFFNKLVNDYIFYYEKGLRANKFGIPAGQFSANPLPEKVEAFYKNNASKELALEALKAVTNLFEGTHYNKTSKGISFKNYLKSLERTDIGNAISSQFTKAKTAVNQLNNSFSIQIETDVTPVLKSYDELQKNVVLLKVDMLQTFNINVDYVDADGD</sequence>
<dbReference type="PROSITE" id="PS51257">
    <property type="entry name" value="PROKAR_LIPOPROTEIN"/>
    <property type="match status" value="1"/>
</dbReference>
<dbReference type="Gene3D" id="1.20.1420.20">
    <property type="entry name" value="M75 peptidase, HXXE motif"/>
    <property type="match status" value="1"/>
</dbReference>
<accession>A0ABX7SVE2</accession>
<feature type="domain" description="Imelysin-like" evidence="4">
    <location>
        <begin position="46"/>
        <end position="328"/>
    </location>
</feature>
<evidence type="ECO:0000256" key="2">
    <source>
        <dbReference type="ARBA" id="ARBA00022729"/>
    </source>
</evidence>